<dbReference type="EMBL" id="CM046388">
    <property type="protein sequence ID" value="KAI8570287.1"/>
    <property type="molecule type" value="Genomic_DNA"/>
</dbReference>
<comment type="caution">
    <text evidence="1">The sequence shown here is derived from an EMBL/GenBank/DDBJ whole genome shotgun (WGS) entry which is preliminary data.</text>
</comment>
<proteinExistence type="predicted"/>
<evidence type="ECO:0000313" key="2">
    <source>
        <dbReference type="Proteomes" id="UP001062846"/>
    </source>
</evidence>
<name>A0ACC0PZ46_RHOML</name>
<reference evidence="1" key="1">
    <citation type="submission" date="2022-02" db="EMBL/GenBank/DDBJ databases">
        <title>Plant Genome Project.</title>
        <authorList>
            <person name="Zhang R.-G."/>
        </authorList>
    </citation>
    <scope>NUCLEOTIDE SEQUENCE</scope>
    <source>
        <strain evidence="1">AT1</strain>
    </source>
</reference>
<sequence>MTLIVLKVQWVKLSKTIEVYLETQPFVPKPVNTQHRGIVSGNADEHDCGDGDGEGSESYSSESEKSTDLQDFVDSEVDDVEDDRLFDIHVDKNVEWGGGDAEAQSDELVSLYGSSDEEGGSPRERHHQFNTKQT</sequence>
<organism evidence="1 2">
    <name type="scientific">Rhododendron molle</name>
    <name type="common">Chinese azalea</name>
    <name type="synonym">Azalea mollis</name>
    <dbReference type="NCBI Taxonomy" id="49168"/>
    <lineage>
        <taxon>Eukaryota</taxon>
        <taxon>Viridiplantae</taxon>
        <taxon>Streptophyta</taxon>
        <taxon>Embryophyta</taxon>
        <taxon>Tracheophyta</taxon>
        <taxon>Spermatophyta</taxon>
        <taxon>Magnoliopsida</taxon>
        <taxon>eudicotyledons</taxon>
        <taxon>Gunneridae</taxon>
        <taxon>Pentapetalae</taxon>
        <taxon>asterids</taxon>
        <taxon>Ericales</taxon>
        <taxon>Ericaceae</taxon>
        <taxon>Ericoideae</taxon>
        <taxon>Rhodoreae</taxon>
        <taxon>Rhododendron</taxon>
    </lineage>
</organism>
<evidence type="ECO:0000313" key="1">
    <source>
        <dbReference type="EMBL" id="KAI8570287.1"/>
    </source>
</evidence>
<protein>
    <submittedName>
        <fullName evidence="1">Uncharacterized protein</fullName>
    </submittedName>
</protein>
<gene>
    <name evidence="1" type="ORF">RHMOL_Rhmol01G0022700</name>
</gene>
<keyword evidence="2" id="KW-1185">Reference proteome</keyword>
<accession>A0ACC0PZ46</accession>
<dbReference type="Proteomes" id="UP001062846">
    <property type="component" value="Chromosome 1"/>
</dbReference>